<dbReference type="Pfam" id="PF00702">
    <property type="entry name" value="Hydrolase"/>
    <property type="match status" value="1"/>
</dbReference>
<dbReference type="EMBL" id="QUMS01000001">
    <property type="protein sequence ID" value="REG11780.1"/>
    <property type="molecule type" value="Genomic_DNA"/>
</dbReference>
<organism evidence="1 2">
    <name type="scientific">Pelolinea submarina</name>
    <dbReference type="NCBI Taxonomy" id="913107"/>
    <lineage>
        <taxon>Bacteria</taxon>
        <taxon>Bacillati</taxon>
        <taxon>Chloroflexota</taxon>
        <taxon>Anaerolineae</taxon>
        <taxon>Anaerolineales</taxon>
        <taxon>Anaerolineaceae</taxon>
        <taxon>Pelolinea</taxon>
    </lineage>
</organism>
<dbReference type="PANTHER" id="PTHR43611">
    <property type="entry name" value="ALPHA-D-GLUCOSE 1-PHOSPHATE PHOSPHATASE"/>
    <property type="match status" value="1"/>
</dbReference>
<name>A0A347ZQT3_9CHLR</name>
<dbReference type="OrthoDB" id="9795007at2"/>
<dbReference type="Proteomes" id="UP000256388">
    <property type="component" value="Unassembled WGS sequence"/>
</dbReference>
<proteinExistence type="predicted"/>
<dbReference type="InterPro" id="IPR036412">
    <property type="entry name" value="HAD-like_sf"/>
</dbReference>
<dbReference type="Gene3D" id="3.40.50.1000">
    <property type="entry name" value="HAD superfamily/HAD-like"/>
    <property type="match status" value="1"/>
</dbReference>
<comment type="caution">
    <text evidence="1">The sequence shown here is derived from an EMBL/GenBank/DDBJ whole genome shotgun (WGS) entry which is preliminary data.</text>
</comment>
<evidence type="ECO:0000313" key="1">
    <source>
        <dbReference type="EMBL" id="REG11780.1"/>
    </source>
</evidence>
<gene>
    <name evidence="1" type="ORF">DFR64_1673</name>
</gene>
<dbReference type="AlphaFoldDB" id="A0A347ZQT3"/>
<dbReference type="InterPro" id="IPR006439">
    <property type="entry name" value="HAD-SF_hydro_IA"/>
</dbReference>
<sequence>MNQEKKSKTPAIVFDLGGVLIDWNPRYLFRKLFDGDEERVERFLAEVCPQSWNVQMDSGYPFKKAIEERCLLFPDQAQYLHAYWERWDETISGDIPDTVKILAELREAGYPLYVLSNWSAESFARVRAKFPFLDWFDDMVISGQIGLTKPNKEIFDYLLEKVGLPAGECLFIDDRNENTEAAEQFGFQTVLFTSPEEFKSYLIDRKIL</sequence>
<dbReference type="CDD" id="cd02603">
    <property type="entry name" value="HAD_sEH-N_like"/>
    <property type="match status" value="1"/>
</dbReference>
<dbReference type="RefSeq" id="WP_116224896.1">
    <property type="nucleotide sequence ID" value="NZ_AP018437.1"/>
</dbReference>
<dbReference type="SUPFAM" id="SSF56784">
    <property type="entry name" value="HAD-like"/>
    <property type="match status" value="1"/>
</dbReference>
<evidence type="ECO:0000313" key="2">
    <source>
        <dbReference type="Proteomes" id="UP000256388"/>
    </source>
</evidence>
<dbReference type="PANTHER" id="PTHR43611:SF3">
    <property type="entry name" value="FLAVIN MONONUCLEOTIDE HYDROLASE 1, CHLOROPLATIC"/>
    <property type="match status" value="1"/>
</dbReference>
<accession>A0A347ZQT3</accession>
<dbReference type="SFLD" id="SFLDG01129">
    <property type="entry name" value="C1.5:_HAD__Beta-PGM__Phosphata"/>
    <property type="match status" value="1"/>
</dbReference>
<keyword evidence="2" id="KW-1185">Reference proteome</keyword>
<dbReference type="Gene3D" id="1.10.150.240">
    <property type="entry name" value="Putative phosphatase, domain 2"/>
    <property type="match status" value="1"/>
</dbReference>
<dbReference type="NCBIfam" id="TIGR01549">
    <property type="entry name" value="HAD-SF-IA-v1"/>
    <property type="match status" value="1"/>
</dbReference>
<protein>
    <submittedName>
        <fullName evidence="1">2-haloacid dehalogenase</fullName>
    </submittedName>
</protein>
<dbReference type="InterPro" id="IPR023198">
    <property type="entry name" value="PGP-like_dom2"/>
</dbReference>
<dbReference type="PRINTS" id="PR00413">
    <property type="entry name" value="HADHALOGNASE"/>
</dbReference>
<dbReference type="NCBIfam" id="TIGR01509">
    <property type="entry name" value="HAD-SF-IA-v3"/>
    <property type="match status" value="1"/>
</dbReference>
<reference evidence="1 2" key="1">
    <citation type="submission" date="2018-08" db="EMBL/GenBank/DDBJ databases">
        <title>Genomic Encyclopedia of Type Strains, Phase IV (KMG-IV): sequencing the most valuable type-strain genomes for metagenomic binning, comparative biology and taxonomic classification.</title>
        <authorList>
            <person name="Goeker M."/>
        </authorList>
    </citation>
    <scope>NUCLEOTIDE SEQUENCE [LARGE SCALE GENOMIC DNA]</scope>
    <source>
        <strain evidence="1 2">DSM 23923</strain>
    </source>
</reference>
<dbReference type="InterPro" id="IPR023214">
    <property type="entry name" value="HAD_sf"/>
</dbReference>
<dbReference type="SFLD" id="SFLDS00003">
    <property type="entry name" value="Haloacid_Dehalogenase"/>
    <property type="match status" value="1"/>
</dbReference>